<sequence length="635" mass="75809">MKKKQEIQQNETERVRELDWTKIFSNQIETLYKPLMNKKDESLEKVYKKYVYNGNEEKIRVVNDNFDKVEELKNEILQNKKNNKISARKFANGLIIFFIFLIIGLFFISFLIKNSKIIKKFKTFEGIKLDEINKKISENKPIIQTIFNQFSILEWKNKVLEQMDIFSVDGIDYKDFEHHFKDKEFYGFNSIQKYSIRNSYFYDLLYTKEYWTTVTTRGVGYKSVRTKDGWTTVPVYAYHHEPTPFMDNYHSINIPTNYKESLQFIQNEDTFNEKQYDKRLKKGEFLLENKNFYKYYNFSYNDKIGYIDFFKVNTQENFVKYAEFFKDLYSSYRLSKVNKNIITARKMNREIYNNKLAYLNWHNWVGQVVNLNQAITIENIYDVLANIISSALQHVFISITLLYLNTNIASENYADDDRYLSDYSFNAEEKLKQIKLNSNSTFTLMDVINKIISSNKFQLKTHTVDKDTSIMYNYFIEDNKFRTGGYALQFAMSSYWKQSLIDSVYTEGIIVDVPYDKFNFFTEHKWAFYFPFEISYDDHDFISYNDNLFENSFSLNMTAQATRLNGLSYNATLVKDEDKLQYFADILNKIKQTEINKLDNKVLIDRSGIIVFINNDLSNEEVDNIFKIFRNSNIL</sequence>
<protein>
    <recommendedName>
        <fullName evidence="4">DUF31 domain-containing protein</fullName>
    </recommendedName>
</protein>
<keyword evidence="3" id="KW-1185">Reference proteome</keyword>
<evidence type="ECO:0000256" key="1">
    <source>
        <dbReference type="SAM" id="Phobius"/>
    </source>
</evidence>
<dbReference type="RefSeq" id="WP_330463295.1">
    <property type="nucleotide sequence ID" value="NZ_CP143578.1"/>
</dbReference>
<evidence type="ECO:0008006" key="4">
    <source>
        <dbReference type="Google" id="ProtNLM"/>
    </source>
</evidence>
<keyword evidence="1" id="KW-1133">Transmembrane helix</keyword>
<evidence type="ECO:0000313" key="3">
    <source>
        <dbReference type="Proteomes" id="UP001431935"/>
    </source>
</evidence>
<gene>
    <name evidence="2" type="ORF">V2E26_02460</name>
</gene>
<keyword evidence="1" id="KW-0472">Membrane</keyword>
<dbReference type="Proteomes" id="UP001431935">
    <property type="component" value="Chromosome"/>
</dbReference>
<reference evidence="2" key="1">
    <citation type="submission" date="2024-01" db="EMBL/GenBank/DDBJ databases">
        <title>Complete genome sequence of Mycoplasma gateae strain 3700.</title>
        <authorList>
            <person name="Spergser J."/>
        </authorList>
    </citation>
    <scope>NUCLEOTIDE SEQUENCE [LARGE SCALE GENOMIC DNA]</scope>
    <source>
        <strain evidence="2">3700</strain>
    </source>
</reference>
<proteinExistence type="predicted"/>
<accession>A0ABZ2AGL6</accession>
<evidence type="ECO:0000313" key="2">
    <source>
        <dbReference type="EMBL" id="WVN21256.1"/>
    </source>
</evidence>
<organism evidence="2 3">
    <name type="scientific">Metamycoplasma gateae</name>
    <dbReference type="NCBI Taxonomy" id="35769"/>
    <lineage>
        <taxon>Bacteria</taxon>
        <taxon>Bacillati</taxon>
        <taxon>Mycoplasmatota</taxon>
        <taxon>Mycoplasmoidales</taxon>
        <taxon>Metamycoplasmataceae</taxon>
        <taxon>Metamycoplasma</taxon>
    </lineage>
</organism>
<name>A0ABZ2AGL6_9BACT</name>
<dbReference type="EMBL" id="CP143578">
    <property type="protein sequence ID" value="WVN21256.1"/>
    <property type="molecule type" value="Genomic_DNA"/>
</dbReference>
<feature type="transmembrane region" description="Helical" evidence="1">
    <location>
        <begin position="90"/>
        <end position="112"/>
    </location>
</feature>
<keyword evidence="1" id="KW-0812">Transmembrane</keyword>